<dbReference type="Gene3D" id="2.20.25.110">
    <property type="entry name" value="S-adenosyl-L-methionine-dependent methyltransferases"/>
    <property type="match status" value="1"/>
</dbReference>
<keyword evidence="2" id="KW-0808">Transferase</keyword>
<accession>A0A9D1G019</accession>
<reference evidence="4" key="2">
    <citation type="journal article" date="2021" name="PeerJ">
        <title>Extensive microbial diversity within the chicken gut microbiome revealed by metagenomics and culture.</title>
        <authorList>
            <person name="Gilroy R."/>
            <person name="Ravi A."/>
            <person name="Getino M."/>
            <person name="Pursley I."/>
            <person name="Horton D.L."/>
            <person name="Alikhan N.F."/>
            <person name="Baker D."/>
            <person name="Gharbi K."/>
            <person name="Hall N."/>
            <person name="Watson M."/>
            <person name="Adriaenssens E.M."/>
            <person name="Foster-Nyarko E."/>
            <person name="Jarju S."/>
            <person name="Secka A."/>
            <person name="Antonio M."/>
            <person name="Oren A."/>
            <person name="Chaudhuri R.R."/>
            <person name="La Ragione R."/>
            <person name="Hildebrand F."/>
            <person name="Pallen M.J."/>
        </authorList>
    </citation>
    <scope>NUCLEOTIDE SEQUENCE</scope>
    <source>
        <strain evidence="4">13766</strain>
    </source>
</reference>
<comment type="caution">
    <text evidence="4">The sequence shown here is derived from an EMBL/GenBank/DDBJ whole genome shotgun (WGS) entry which is preliminary data.</text>
</comment>
<dbReference type="Pfam" id="PF13649">
    <property type="entry name" value="Methyltransf_25"/>
    <property type="match status" value="1"/>
</dbReference>
<sequence>MPYGASFAAVYDALMAEDFDYTAWAAYYTDLLASAGVHPGYLVECGCGTASLGIEWARRGIRVLGVDQSPDMLAIAAQRARQAGVPLALARQDIAQLCLGRRADAIVATCDTVNYLASPRAARAFFQRAHAGLKAGGALALDVSSRYKLEEEMGDAPFFAVRDDLAYLWQNHWDRAAHTLDMELTFFVREADGRYRRFDERHRQRAHSVPELTAWLEEAGFVSVRAFGGMTFAPPSATDARIHFLAIKQ</sequence>
<dbReference type="Proteomes" id="UP000824140">
    <property type="component" value="Unassembled WGS sequence"/>
</dbReference>
<evidence type="ECO:0000256" key="1">
    <source>
        <dbReference type="ARBA" id="ARBA00022603"/>
    </source>
</evidence>
<name>A0A9D1G019_9FIRM</name>
<dbReference type="GO" id="GO:0032259">
    <property type="term" value="P:methylation"/>
    <property type="evidence" value="ECO:0007669"/>
    <property type="project" value="UniProtKB-KW"/>
</dbReference>
<evidence type="ECO:0000313" key="4">
    <source>
        <dbReference type="EMBL" id="HIS92273.1"/>
    </source>
</evidence>
<feature type="domain" description="Methyltransferase" evidence="3">
    <location>
        <begin position="43"/>
        <end position="137"/>
    </location>
</feature>
<evidence type="ECO:0000259" key="3">
    <source>
        <dbReference type="Pfam" id="PF13649"/>
    </source>
</evidence>
<dbReference type="InterPro" id="IPR029063">
    <property type="entry name" value="SAM-dependent_MTases_sf"/>
</dbReference>
<dbReference type="CDD" id="cd02440">
    <property type="entry name" value="AdoMet_MTases"/>
    <property type="match status" value="1"/>
</dbReference>
<dbReference type="InterPro" id="IPR041698">
    <property type="entry name" value="Methyltransf_25"/>
</dbReference>
<protein>
    <submittedName>
        <fullName evidence="4">Class I SAM-dependent methyltransferase</fullName>
    </submittedName>
</protein>
<dbReference type="GO" id="GO:0008168">
    <property type="term" value="F:methyltransferase activity"/>
    <property type="evidence" value="ECO:0007669"/>
    <property type="project" value="UniProtKB-KW"/>
</dbReference>
<dbReference type="AlphaFoldDB" id="A0A9D1G019"/>
<dbReference type="SUPFAM" id="SSF53335">
    <property type="entry name" value="S-adenosyl-L-methionine-dependent methyltransferases"/>
    <property type="match status" value="1"/>
</dbReference>
<evidence type="ECO:0000256" key="2">
    <source>
        <dbReference type="ARBA" id="ARBA00022679"/>
    </source>
</evidence>
<dbReference type="EMBL" id="DVJN01000091">
    <property type="protein sequence ID" value="HIS92273.1"/>
    <property type="molecule type" value="Genomic_DNA"/>
</dbReference>
<proteinExistence type="predicted"/>
<organism evidence="4 5">
    <name type="scientific">Candidatus Alectryocaccomicrobium excrementavium</name>
    <dbReference type="NCBI Taxonomy" id="2840668"/>
    <lineage>
        <taxon>Bacteria</taxon>
        <taxon>Bacillati</taxon>
        <taxon>Bacillota</taxon>
        <taxon>Clostridia</taxon>
        <taxon>Candidatus Alectryocaccomicrobium</taxon>
    </lineage>
</organism>
<dbReference type="PANTHER" id="PTHR43861">
    <property type="entry name" value="TRANS-ACONITATE 2-METHYLTRANSFERASE-RELATED"/>
    <property type="match status" value="1"/>
</dbReference>
<gene>
    <name evidence="4" type="ORF">IAA84_04570</name>
</gene>
<reference evidence="4" key="1">
    <citation type="submission" date="2020-10" db="EMBL/GenBank/DDBJ databases">
        <authorList>
            <person name="Gilroy R."/>
        </authorList>
    </citation>
    <scope>NUCLEOTIDE SEQUENCE</scope>
    <source>
        <strain evidence="4">13766</strain>
    </source>
</reference>
<dbReference type="PANTHER" id="PTHR43861:SF1">
    <property type="entry name" value="TRANS-ACONITATE 2-METHYLTRANSFERASE"/>
    <property type="match status" value="1"/>
</dbReference>
<evidence type="ECO:0000313" key="5">
    <source>
        <dbReference type="Proteomes" id="UP000824140"/>
    </source>
</evidence>
<keyword evidence="1 4" id="KW-0489">Methyltransferase</keyword>
<dbReference type="Gene3D" id="3.40.50.150">
    <property type="entry name" value="Vaccinia Virus protein VP39"/>
    <property type="match status" value="1"/>
</dbReference>